<comment type="caution">
    <text evidence="1">The sequence shown here is derived from an EMBL/GenBank/DDBJ whole genome shotgun (WGS) entry which is preliminary data.</text>
</comment>
<organism evidence="1 2">
    <name type="scientific">Euplotes crassus</name>
    <dbReference type="NCBI Taxonomy" id="5936"/>
    <lineage>
        <taxon>Eukaryota</taxon>
        <taxon>Sar</taxon>
        <taxon>Alveolata</taxon>
        <taxon>Ciliophora</taxon>
        <taxon>Intramacronucleata</taxon>
        <taxon>Spirotrichea</taxon>
        <taxon>Hypotrichia</taxon>
        <taxon>Euplotida</taxon>
        <taxon>Euplotidae</taxon>
        <taxon>Moneuplotes</taxon>
    </lineage>
</organism>
<evidence type="ECO:0000313" key="1">
    <source>
        <dbReference type="EMBL" id="CAI2375336.1"/>
    </source>
</evidence>
<proteinExistence type="predicted"/>
<dbReference type="AlphaFoldDB" id="A0AAD2CZL8"/>
<dbReference type="Proteomes" id="UP001295684">
    <property type="component" value="Unassembled WGS sequence"/>
</dbReference>
<keyword evidence="2" id="KW-1185">Reference proteome</keyword>
<accession>A0AAD2CZL8</accession>
<dbReference type="EMBL" id="CAMPGE010016801">
    <property type="protein sequence ID" value="CAI2375336.1"/>
    <property type="molecule type" value="Genomic_DNA"/>
</dbReference>
<name>A0AAD2CZL8_EUPCR</name>
<reference evidence="1" key="1">
    <citation type="submission" date="2023-07" db="EMBL/GenBank/DDBJ databases">
        <authorList>
            <consortium name="AG Swart"/>
            <person name="Singh M."/>
            <person name="Singh A."/>
            <person name="Seah K."/>
            <person name="Emmerich C."/>
        </authorList>
    </citation>
    <scope>NUCLEOTIDE SEQUENCE</scope>
    <source>
        <strain evidence="1">DP1</strain>
    </source>
</reference>
<evidence type="ECO:0000313" key="2">
    <source>
        <dbReference type="Proteomes" id="UP001295684"/>
    </source>
</evidence>
<gene>
    <name evidence="1" type="ORF">ECRASSUSDP1_LOCUS16698</name>
</gene>
<protein>
    <submittedName>
        <fullName evidence="1">Uncharacterized protein</fullName>
    </submittedName>
</protein>
<sequence>MICIKVLIILRNMNSSKSNCYNNFSLWICCQPCRFQGSTRGLCGIGNRLRRLFRLRASPSECRGSPGL</sequence>